<dbReference type="CDD" id="cd04301">
    <property type="entry name" value="NAT_SF"/>
    <property type="match status" value="1"/>
</dbReference>
<reference evidence="2 3" key="1">
    <citation type="submission" date="2020-06" db="EMBL/GenBank/DDBJ databases">
        <title>Schlegella sp. ID0723 isolated from air conditioner.</title>
        <authorList>
            <person name="Kim D.Y."/>
            <person name="Kim D.-U."/>
        </authorList>
    </citation>
    <scope>NUCLEOTIDE SEQUENCE [LARGE SCALE GENOMIC DNA]</scope>
    <source>
        <strain evidence="2 3">ID0723</strain>
    </source>
</reference>
<dbReference type="Gene3D" id="3.40.630.30">
    <property type="match status" value="1"/>
</dbReference>
<dbReference type="GO" id="GO:0016747">
    <property type="term" value="F:acyltransferase activity, transferring groups other than amino-acyl groups"/>
    <property type="evidence" value="ECO:0007669"/>
    <property type="project" value="InterPro"/>
</dbReference>
<dbReference type="SUPFAM" id="SSF55729">
    <property type="entry name" value="Acyl-CoA N-acyltransferases (Nat)"/>
    <property type="match status" value="1"/>
</dbReference>
<protein>
    <submittedName>
        <fullName evidence="2">GNAT family N-acetyltransferase</fullName>
    </submittedName>
</protein>
<dbReference type="InterPro" id="IPR016181">
    <property type="entry name" value="Acyl_CoA_acyltransferase"/>
</dbReference>
<evidence type="ECO:0000259" key="1">
    <source>
        <dbReference type="PROSITE" id="PS51186"/>
    </source>
</evidence>
<dbReference type="EMBL" id="JABWMJ010000002">
    <property type="protein sequence ID" value="NUZ05024.1"/>
    <property type="molecule type" value="Genomic_DNA"/>
</dbReference>
<name>A0A7Y6NL00_9BURK</name>
<dbReference type="AlphaFoldDB" id="A0A7Y6NL00"/>
<gene>
    <name evidence="2" type="ORF">HQN59_04530</name>
</gene>
<proteinExistence type="predicted"/>
<comment type="caution">
    <text evidence="2">The sequence shown here is derived from an EMBL/GenBank/DDBJ whole genome shotgun (WGS) entry which is preliminary data.</text>
</comment>
<accession>A0A7Y6NL00</accession>
<keyword evidence="2" id="KW-0808">Transferase</keyword>
<evidence type="ECO:0000313" key="3">
    <source>
        <dbReference type="Proteomes" id="UP000529637"/>
    </source>
</evidence>
<dbReference type="Proteomes" id="UP000529637">
    <property type="component" value="Unassembled WGS sequence"/>
</dbReference>
<dbReference type="InterPro" id="IPR000182">
    <property type="entry name" value="GNAT_dom"/>
</dbReference>
<dbReference type="Pfam" id="PF13302">
    <property type="entry name" value="Acetyltransf_3"/>
    <property type="match status" value="1"/>
</dbReference>
<dbReference type="RefSeq" id="WP_176066559.1">
    <property type="nucleotide sequence ID" value="NZ_JABWMJ010000002.1"/>
</dbReference>
<dbReference type="PROSITE" id="PS51186">
    <property type="entry name" value="GNAT"/>
    <property type="match status" value="1"/>
</dbReference>
<organism evidence="2 3">
    <name type="scientific">Piscinibacter koreensis</name>
    <dbReference type="NCBI Taxonomy" id="2742824"/>
    <lineage>
        <taxon>Bacteria</taxon>
        <taxon>Pseudomonadati</taxon>
        <taxon>Pseudomonadota</taxon>
        <taxon>Betaproteobacteria</taxon>
        <taxon>Burkholderiales</taxon>
        <taxon>Sphaerotilaceae</taxon>
        <taxon>Piscinibacter</taxon>
    </lineage>
</organism>
<sequence>MTLITDGAQGEAARAARPTPPLRLRPTMLSDLDFVISVEEDPANRPFITPWERTQHEGAVRFPDFRHFIIEAGERWPSAGFVILQGCRNPHRSVELKRLVLQPKGQGLGRGCVRLLADMAFRDLGAHRFWLDVKSRNVRAQQLYRSEGFVEEGRLRESVRTDDGYDTLIVMSLLEAEHRALQRARAGGASVT</sequence>
<feature type="domain" description="N-acetyltransferase" evidence="1">
    <location>
        <begin position="22"/>
        <end position="176"/>
    </location>
</feature>
<dbReference type="PANTHER" id="PTHR43415:SF3">
    <property type="entry name" value="GNAT-FAMILY ACETYLTRANSFERASE"/>
    <property type="match status" value="1"/>
</dbReference>
<keyword evidence="3" id="KW-1185">Reference proteome</keyword>
<evidence type="ECO:0000313" key="2">
    <source>
        <dbReference type="EMBL" id="NUZ05024.1"/>
    </source>
</evidence>
<dbReference type="PANTHER" id="PTHR43415">
    <property type="entry name" value="SPERMIDINE N(1)-ACETYLTRANSFERASE"/>
    <property type="match status" value="1"/>
</dbReference>